<dbReference type="Gene3D" id="1.10.10.10">
    <property type="entry name" value="Winged helix-like DNA-binding domain superfamily/Winged helix DNA-binding domain"/>
    <property type="match status" value="1"/>
</dbReference>
<dbReference type="InterPro" id="IPR036388">
    <property type="entry name" value="WH-like_DNA-bd_sf"/>
</dbReference>
<evidence type="ECO:0000313" key="2">
    <source>
        <dbReference type="Proteomes" id="UP001549320"/>
    </source>
</evidence>
<reference evidence="1 2" key="1">
    <citation type="submission" date="2024-06" db="EMBL/GenBank/DDBJ databases">
        <title>Sorghum-associated microbial communities from plants grown in Nebraska, USA.</title>
        <authorList>
            <person name="Schachtman D."/>
        </authorList>
    </citation>
    <scope>NUCLEOTIDE SEQUENCE [LARGE SCALE GENOMIC DNA]</scope>
    <source>
        <strain evidence="1 2">2709</strain>
    </source>
</reference>
<dbReference type="Proteomes" id="UP001549320">
    <property type="component" value="Unassembled WGS sequence"/>
</dbReference>
<dbReference type="SUPFAM" id="SSF46785">
    <property type="entry name" value="Winged helix' DNA-binding domain"/>
    <property type="match status" value="1"/>
</dbReference>
<comment type="caution">
    <text evidence="1">The sequence shown here is derived from an EMBL/GenBank/DDBJ whole genome shotgun (WGS) entry which is preliminary data.</text>
</comment>
<keyword evidence="2" id="KW-1185">Reference proteome</keyword>
<dbReference type="EMBL" id="JBEPSH010000016">
    <property type="protein sequence ID" value="MET4580328.1"/>
    <property type="molecule type" value="Genomic_DNA"/>
</dbReference>
<dbReference type="InterPro" id="IPR036390">
    <property type="entry name" value="WH_DNA-bd_sf"/>
</dbReference>
<protein>
    <submittedName>
        <fullName evidence="1">DNA-binding MarR family transcriptional regulator</fullName>
    </submittedName>
</protein>
<name>A0ABV2QH07_9BURK</name>
<organism evidence="1 2">
    <name type="scientific">Ottowia thiooxydans</name>
    <dbReference type="NCBI Taxonomy" id="219182"/>
    <lineage>
        <taxon>Bacteria</taxon>
        <taxon>Pseudomonadati</taxon>
        <taxon>Pseudomonadota</taxon>
        <taxon>Betaproteobacteria</taxon>
        <taxon>Burkholderiales</taxon>
        <taxon>Comamonadaceae</taxon>
        <taxon>Ottowia</taxon>
    </lineage>
</organism>
<proteinExistence type="predicted"/>
<evidence type="ECO:0000313" key="1">
    <source>
        <dbReference type="EMBL" id="MET4580328.1"/>
    </source>
</evidence>
<gene>
    <name evidence="1" type="ORF">ABIE13_005468</name>
</gene>
<dbReference type="GO" id="GO:0003677">
    <property type="term" value="F:DNA binding"/>
    <property type="evidence" value="ECO:0007669"/>
    <property type="project" value="UniProtKB-KW"/>
</dbReference>
<sequence length="175" mass="19064">MSAASSSMSLSEPAHDTMNRKIQPGLGELLRYVGELVDQGAEEAYRQMKLSYRPRYTPVLRAISAGAETISEITSASNLTQGAISQSVSLMVADRIVDRITLGDARKTGVRLTAKGRKLMQTLEPHWRVTFDAIEELEKEIGYPLREALQATAHALQGKGFAVRLAAKSMAEATS</sequence>
<accession>A0ABV2QH07</accession>
<keyword evidence="1" id="KW-0238">DNA-binding</keyword>